<dbReference type="Proteomes" id="UP001151532">
    <property type="component" value="Chromosome 15Z"/>
</dbReference>
<sequence length="84" mass="9863">MSLGHVEILACRKPCPYLKIIARELYTVTFPLNHDWHIKLSIGTRYCLINASIDLLQEITLCKVKTSHSECFKRIKMNYLYKCM</sequence>
<reference evidence="1" key="2">
    <citation type="journal article" date="2023" name="Int. J. Mol. Sci.">
        <title>De Novo Assembly and Annotation of 11 Diverse Shrub Willow (Salix) Genomes Reveals Novel Gene Organization in Sex-Linked Regions.</title>
        <authorList>
            <person name="Hyden B."/>
            <person name="Feng K."/>
            <person name="Yates T.B."/>
            <person name="Jawdy S."/>
            <person name="Cereghino C."/>
            <person name="Smart L.B."/>
            <person name="Muchero W."/>
        </authorList>
    </citation>
    <scope>NUCLEOTIDE SEQUENCE</scope>
    <source>
        <tissue evidence="1">Shoot tip</tissue>
    </source>
</reference>
<protein>
    <submittedName>
        <fullName evidence="1">Uncharacterized protein</fullName>
    </submittedName>
</protein>
<evidence type="ECO:0000313" key="2">
    <source>
        <dbReference type="Proteomes" id="UP001151532"/>
    </source>
</evidence>
<keyword evidence="2" id="KW-1185">Reference proteome</keyword>
<reference evidence="1" key="1">
    <citation type="submission" date="2022-11" db="EMBL/GenBank/DDBJ databases">
        <authorList>
            <person name="Hyden B.L."/>
            <person name="Feng K."/>
            <person name="Yates T."/>
            <person name="Jawdy S."/>
            <person name="Smart L.B."/>
            <person name="Muchero W."/>
        </authorList>
    </citation>
    <scope>NUCLEOTIDE SEQUENCE</scope>
    <source>
        <tissue evidence="1">Shoot tip</tissue>
    </source>
</reference>
<comment type="caution">
    <text evidence="1">The sequence shown here is derived from an EMBL/GenBank/DDBJ whole genome shotgun (WGS) entry which is preliminary data.</text>
</comment>
<proteinExistence type="predicted"/>
<dbReference type="AlphaFoldDB" id="A0A9Q0W4V3"/>
<accession>A0A9Q0W4V3</accession>
<evidence type="ECO:0000313" key="1">
    <source>
        <dbReference type="EMBL" id="KAJ6760447.1"/>
    </source>
</evidence>
<name>A0A9Q0W4V3_SALPP</name>
<organism evidence="1 2">
    <name type="scientific">Salix purpurea</name>
    <name type="common">Purple osier willow</name>
    <dbReference type="NCBI Taxonomy" id="77065"/>
    <lineage>
        <taxon>Eukaryota</taxon>
        <taxon>Viridiplantae</taxon>
        <taxon>Streptophyta</taxon>
        <taxon>Embryophyta</taxon>
        <taxon>Tracheophyta</taxon>
        <taxon>Spermatophyta</taxon>
        <taxon>Magnoliopsida</taxon>
        <taxon>eudicotyledons</taxon>
        <taxon>Gunneridae</taxon>
        <taxon>Pentapetalae</taxon>
        <taxon>rosids</taxon>
        <taxon>fabids</taxon>
        <taxon>Malpighiales</taxon>
        <taxon>Salicaceae</taxon>
        <taxon>Saliceae</taxon>
        <taxon>Salix</taxon>
    </lineage>
</organism>
<dbReference type="EMBL" id="JAPFFK010000006">
    <property type="protein sequence ID" value="KAJ6760447.1"/>
    <property type="molecule type" value="Genomic_DNA"/>
</dbReference>
<gene>
    <name evidence="1" type="ORF">OIU79_025318</name>
</gene>